<dbReference type="OMA" id="PTHIYND"/>
<dbReference type="HOGENOM" id="CLU_1299632_0_0_1"/>
<dbReference type="EMBL" id="JMSE01001096">
    <property type="protein sequence ID" value="KDN64777.1"/>
    <property type="molecule type" value="Genomic_DNA"/>
</dbReference>
<dbReference type="Proteomes" id="UP000027238">
    <property type="component" value="Unassembled WGS sequence"/>
</dbReference>
<proteinExistence type="predicted"/>
<sequence length="212" mass="23075">MIGGSIIPTPAPSLDERDLADLAEEFRRSKESLKASSRRLASRQASRATRASRASIESRGPLSSNEDLDLHVDLPLGILADESAASSPPSRPPGHPSGKATRKTKRSSTTRSERKPESGARAQHPKRRRGFRAKIRRIFGRDGKPKDIANAPYGKPQTRAPQKRDHQDNGLRSASEKKSAPERSSEHVEAESSSKEPAPPPSTDHPKDDTAT</sequence>
<dbReference type="AlphaFoldDB" id="A0A066X770"/>
<organism evidence="2 3">
    <name type="scientific">Colletotrichum sublineola</name>
    <name type="common">Sorghum anthracnose fungus</name>
    <dbReference type="NCBI Taxonomy" id="1173701"/>
    <lineage>
        <taxon>Eukaryota</taxon>
        <taxon>Fungi</taxon>
        <taxon>Dikarya</taxon>
        <taxon>Ascomycota</taxon>
        <taxon>Pezizomycotina</taxon>
        <taxon>Sordariomycetes</taxon>
        <taxon>Hypocreomycetidae</taxon>
        <taxon>Glomerellales</taxon>
        <taxon>Glomerellaceae</taxon>
        <taxon>Colletotrichum</taxon>
        <taxon>Colletotrichum graminicola species complex</taxon>
    </lineage>
</organism>
<feature type="compositionally biased region" description="Low complexity" evidence="1">
    <location>
        <begin position="42"/>
        <end position="55"/>
    </location>
</feature>
<reference evidence="3" key="1">
    <citation type="journal article" date="2014" name="Genome Announc.">
        <title>Draft genome sequence of Colletotrichum sublineola, a destructive pathogen of cultivated sorghum.</title>
        <authorList>
            <person name="Baroncelli R."/>
            <person name="Sanz-Martin J.M."/>
            <person name="Rech G.E."/>
            <person name="Sukno S.A."/>
            <person name="Thon M.R."/>
        </authorList>
    </citation>
    <scope>NUCLEOTIDE SEQUENCE [LARGE SCALE GENOMIC DNA]</scope>
    <source>
        <strain evidence="3">TX430BB</strain>
    </source>
</reference>
<evidence type="ECO:0000313" key="2">
    <source>
        <dbReference type="EMBL" id="KDN64777.1"/>
    </source>
</evidence>
<dbReference type="OrthoDB" id="4849300at2759"/>
<protein>
    <submittedName>
        <fullName evidence="2">Uncharacterized protein</fullName>
    </submittedName>
</protein>
<dbReference type="eggNOG" id="ENOG502R14R">
    <property type="taxonomic scope" value="Eukaryota"/>
</dbReference>
<evidence type="ECO:0000256" key="1">
    <source>
        <dbReference type="SAM" id="MobiDB-lite"/>
    </source>
</evidence>
<keyword evidence="3" id="KW-1185">Reference proteome</keyword>
<feature type="compositionally biased region" description="Basic residues" evidence="1">
    <location>
        <begin position="123"/>
        <end position="138"/>
    </location>
</feature>
<gene>
    <name evidence="2" type="ORF">CSUB01_09392</name>
</gene>
<evidence type="ECO:0000313" key="3">
    <source>
        <dbReference type="Proteomes" id="UP000027238"/>
    </source>
</evidence>
<comment type="caution">
    <text evidence="2">The sequence shown here is derived from an EMBL/GenBank/DDBJ whole genome shotgun (WGS) entry which is preliminary data.</text>
</comment>
<accession>A0A066X770</accession>
<feature type="region of interest" description="Disordered" evidence="1">
    <location>
        <begin position="27"/>
        <end position="212"/>
    </location>
</feature>
<name>A0A066X770_COLSU</name>
<feature type="compositionally biased region" description="Basic and acidic residues" evidence="1">
    <location>
        <begin position="162"/>
        <end position="194"/>
    </location>
</feature>